<protein>
    <recommendedName>
        <fullName evidence="1">2-hydroxychromene-2-carboxylate isomerase</fullName>
        <ecNumber evidence="1">5.99.1.4</ecNumber>
    </recommendedName>
</protein>
<dbReference type="InterPro" id="IPR036249">
    <property type="entry name" value="Thioredoxin-like_sf"/>
</dbReference>
<evidence type="ECO:0000256" key="2">
    <source>
        <dbReference type="PIRSR" id="PIRSR006386-1"/>
    </source>
</evidence>
<reference evidence="4 5" key="2">
    <citation type="submission" date="2018-04" db="EMBL/GenBank/DDBJ databases">
        <title>Thauera lacus sp. nov., isolated from an saline lake in Inner Mongolia, China.</title>
        <authorList>
            <person name="Liang Q.-Y."/>
        </authorList>
    </citation>
    <scope>NUCLEOTIDE SEQUENCE [LARGE SCALE GENOMIC DNA]</scope>
    <source>
        <strain evidence="4 5">D20</strain>
    </source>
</reference>
<dbReference type="InterPro" id="IPR001853">
    <property type="entry name" value="DSBA-like_thioredoxin_dom"/>
</dbReference>
<dbReference type="InterPro" id="IPR051924">
    <property type="entry name" value="GST_Kappa/NadH"/>
</dbReference>
<organism evidence="4 5">
    <name type="scientific">Pseudothauera lacus</name>
    <dbReference type="NCBI Taxonomy" id="2136175"/>
    <lineage>
        <taxon>Bacteria</taxon>
        <taxon>Pseudomonadati</taxon>
        <taxon>Pseudomonadota</taxon>
        <taxon>Betaproteobacteria</taxon>
        <taxon>Rhodocyclales</taxon>
        <taxon>Zoogloeaceae</taxon>
        <taxon>Pseudothauera</taxon>
    </lineage>
</organism>
<dbReference type="EMBL" id="PZKC01000012">
    <property type="protein sequence ID" value="PTD95583.1"/>
    <property type="molecule type" value="Genomic_DNA"/>
</dbReference>
<dbReference type="PIRSF" id="PIRSF006386">
    <property type="entry name" value="HCCAis_GSTk"/>
    <property type="match status" value="1"/>
</dbReference>
<dbReference type="GO" id="GO:1901170">
    <property type="term" value="P:naphthalene catabolic process"/>
    <property type="evidence" value="ECO:0007669"/>
    <property type="project" value="InterPro"/>
</dbReference>
<accession>A0A2T4ICT8</accession>
<dbReference type="EC" id="5.99.1.4" evidence="1"/>
<dbReference type="Gene3D" id="3.40.30.10">
    <property type="entry name" value="Glutaredoxin"/>
    <property type="match status" value="1"/>
</dbReference>
<sequence>MTQPIDFYFDFSSPYGYFMAEKIDALAAAHGRSVRWRPFLLGAVYKHTGSRLMLDAPLKGPYVFRDFERTAAFYGLPWVLPQPFPVGTQVAARAFYWLLDQDEAMARRFALDIYRAYFAQGRDISQEAVVADVAAAVGADRAALVDALAGEAIRTRLKDECARAIDKGVFGSPYVIVDGEPFWGVDRIPQIERWLETGRF</sequence>
<dbReference type="GO" id="GO:0004602">
    <property type="term" value="F:glutathione peroxidase activity"/>
    <property type="evidence" value="ECO:0007669"/>
    <property type="project" value="TreeGrafter"/>
</dbReference>
<keyword evidence="5" id="KW-1185">Reference proteome</keyword>
<dbReference type="Pfam" id="PF01323">
    <property type="entry name" value="DSBA"/>
    <property type="match status" value="1"/>
</dbReference>
<dbReference type="GO" id="GO:0006749">
    <property type="term" value="P:glutathione metabolic process"/>
    <property type="evidence" value="ECO:0007669"/>
    <property type="project" value="TreeGrafter"/>
</dbReference>
<evidence type="ECO:0000313" key="5">
    <source>
        <dbReference type="Proteomes" id="UP000241193"/>
    </source>
</evidence>
<dbReference type="RefSeq" id="WP_107494365.1">
    <property type="nucleotide sequence ID" value="NZ_PZKC01000012.1"/>
</dbReference>
<dbReference type="Proteomes" id="UP000241193">
    <property type="component" value="Unassembled WGS sequence"/>
</dbReference>
<reference evidence="4 5" key="1">
    <citation type="submission" date="2018-03" db="EMBL/GenBank/DDBJ databases">
        <authorList>
            <person name="Keele B.F."/>
        </authorList>
    </citation>
    <scope>NUCLEOTIDE SEQUENCE [LARGE SCALE GENOMIC DNA]</scope>
    <source>
        <strain evidence="4 5">D20</strain>
    </source>
</reference>
<dbReference type="GO" id="GO:0018845">
    <property type="term" value="F:2-hydroxychromene-2-carboxylate isomerase activity"/>
    <property type="evidence" value="ECO:0007669"/>
    <property type="project" value="UniProtKB-UniRule"/>
</dbReference>
<feature type="active site" description="Nucleophile" evidence="2">
    <location>
        <position position="13"/>
    </location>
</feature>
<dbReference type="AlphaFoldDB" id="A0A2T4ICT8"/>
<dbReference type="SUPFAM" id="SSF52833">
    <property type="entry name" value="Thioredoxin-like"/>
    <property type="match status" value="1"/>
</dbReference>
<evidence type="ECO:0000313" key="4">
    <source>
        <dbReference type="EMBL" id="PTD95583.1"/>
    </source>
</evidence>
<proteinExistence type="inferred from homology"/>
<comment type="similarity">
    <text evidence="1">Belongs to the GST superfamily. NadH family.</text>
</comment>
<dbReference type="PANTHER" id="PTHR42943:SF2">
    <property type="entry name" value="GLUTATHIONE S-TRANSFERASE KAPPA 1"/>
    <property type="match status" value="1"/>
</dbReference>
<dbReference type="OrthoDB" id="8560325at2"/>
<evidence type="ECO:0000259" key="3">
    <source>
        <dbReference type="Pfam" id="PF01323"/>
    </source>
</evidence>
<dbReference type="GO" id="GO:0004364">
    <property type="term" value="F:glutathione transferase activity"/>
    <property type="evidence" value="ECO:0007669"/>
    <property type="project" value="TreeGrafter"/>
</dbReference>
<dbReference type="InterPro" id="IPR044087">
    <property type="entry name" value="NahD-like"/>
</dbReference>
<name>A0A2T4ICT8_9RHOO</name>
<evidence type="ECO:0000256" key="1">
    <source>
        <dbReference type="PIRNR" id="PIRNR006386"/>
    </source>
</evidence>
<comment type="caution">
    <text evidence="4">The sequence shown here is derived from an EMBL/GenBank/DDBJ whole genome shotgun (WGS) entry which is preliminary data.</text>
</comment>
<comment type="catalytic activity">
    <reaction evidence="1">
        <text>2-hydroxychromene-2-carboxylate = (3E)-4-(2-hydroxyphenyl)-2-oxobut-3-enoate</text>
        <dbReference type="Rhea" id="RHEA:27401"/>
        <dbReference type="ChEBI" id="CHEBI:59350"/>
        <dbReference type="ChEBI" id="CHEBI:59353"/>
        <dbReference type="EC" id="5.99.1.4"/>
    </reaction>
</comment>
<feature type="domain" description="DSBA-like thioredoxin" evidence="3">
    <location>
        <begin position="5"/>
        <end position="193"/>
    </location>
</feature>
<dbReference type="InterPro" id="IPR014440">
    <property type="entry name" value="HCCAis_GSTk"/>
</dbReference>
<gene>
    <name evidence="4" type="ORF">C8261_14125</name>
</gene>
<keyword evidence="1 4" id="KW-0413">Isomerase</keyword>
<dbReference type="CDD" id="cd03022">
    <property type="entry name" value="DsbA_HCCA_Iso"/>
    <property type="match status" value="1"/>
</dbReference>
<dbReference type="PANTHER" id="PTHR42943">
    <property type="entry name" value="GLUTATHIONE S-TRANSFERASE KAPPA"/>
    <property type="match status" value="1"/>
</dbReference>